<dbReference type="Gene3D" id="3.60.21.10">
    <property type="match status" value="1"/>
</dbReference>
<keyword evidence="2" id="KW-0378">Hydrolase</keyword>
<protein>
    <submittedName>
        <fullName evidence="2">Ligase-associated DNA damage response endonuclease PdeM</fullName>
        <ecNumber evidence="2">3.1.-.-</ecNumber>
    </submittedName>
</protein>
<dbReference type="RefSeq" id="WP_160599076.1">
    <property type="nucleotide sequence ID" value="NZ_WTYS01000001.1"/>
</dbReference>
<accession>A0A6I4SNF5</accession>
<evidence type="ECO:0000313" key="3">
    <source>
        <dbReference type="Proteomes" id="UP000468943"/>
    </source>
</evidence>
<gene>
    <name evidence="2" type="primary">pdeM</name>
    <name evidence="2" type="ORF">GRI36_05240</name>
</gene>
<dbReference type="PANTHER" id="PTHR39323:SF1">
    <property type="entry name" value="BLR1149 PROTEIN"/>
    <property type="match status" value="1"/>
</dbReference>
<dbReference type="AlphaFoldDB" id="A0A6I4SNF5"/>
<dbReference type="PIRSF" id="PIRSF000887">
    <property type="entry name" value="Pesterase_MJ0037"/>
    <property type="match status" value="1"/>
</dbReference>
<dbReference type="InterPro" id="IPR026336">
    <property type="entry name" value="PdeM-like"/>
</dbReference>
<dbReference type="GO" id="GO:0016787">
    <property type="term" value="F:hydrolase activity"/>
    <property type="evidence" value="ECO:0007669"/>
    <property type="project" value="UniProtKB-KW"/>
</dbReference>
<name>A0A6I4SNF5_9SPHN</name>
<keyword evidence="2" id="KW-0436">Ligase</keyword>
<evidence type="ECO:0000259" key="1">
    <source>
        <dbReference type="Pfam" id="PF00149"/>
    </source>
</evidence>
<keyword evidence="2" id="KW-0540">Nuclease</keyword>
<keyword evidence="3" id="KW-1185">Reference proteome</keyword>
<dbReference type="GO" id="GO:0016874">
    <property type="term" value="F:ligase activity"/>
    <property type="evidence" value="ECO:0007669"/>
    <property type="project" value="UniProtKB-KW"/>
</dbReference>
<dbReference type="InterPro" id="IPR024173">
    <property type="entry name" value="Pesterase_MJ0037-like"/>
</dbReference>
<reference evidence="2 3" key="1">
    <citation type="submission" date="2019-12" db="EMBL/GenBank/DDBJ databases">
        <title>Genomic-based taxomic classification of the family Erythrobacteraceae.</title>
        <authorList>
            <person name="Xu L."/>
        </authorList>
    </citation>
    <scope>NUCLEOTIDE SEQUENCE [LARGE SCALE GENOMIC DNA]</scope>
    <source>
        <strain evidence="2 3">JCM 17802</strain>
    </source>
</reference>
<dbReference type="PANTHER" id="PTHR39323">
    <property type="entry name" value="BLR1149 PROTEIN"/>
    <property type="match status" value="1"/>
</dbReference>
<dbReference type="EMBL" id="WTYS01000001">
    <property type="protein sequence ID" value="MXO56282.1"/>
    <property type="molecule type" value="Genomic_DNA"/>
</dbReference>
<dbReference type="Proteomes" id="UP000468943">
    <property type="component" value="Unassembled WGS sequence"/>
</dbReference>
<comment type="caution">
    <text evidence="2">The sequence shown here is derived from an EMBL/GenBank/DDBJ whole genome shotgun (WGS) entry which is preliminary data.</text>
</comment>
<feature type="domain" description="Calcineurin-like phosphoesterase" evidence="1">
    <location>
        <begin position="26"/>
        <end position="118"/>
    </location>
</feature>
<dbReference type="InterPro" id="IPR004843">
    <property type="entry name" value="Calcineurin-like_PHP"/>
</dbReference>
<dbReference type="EC" id="3.1.-.-" evidence="2"/>
<evidence type="ECO:0000313" key="2">
    <source>
        <dbReference type="EMBL" id="MXO56282.1"/>
    </source>
</evidence>
<dbReference type="GO" id="GO:0004519">
    <property type="term" value="F:endonuclease activity"/>
    <property type="evidence" value="ECO:0007669"/>
    <property type="project" value="UniProtKB-KW"/>
</dbReference>
<sequence>MVPLSFANQEFTLTTSGALYWPGERALLVADLHLEKSSFYAKHGQMLPPYDSRETLERIALAIRETGARRVFTLGDNFHDSEGSARLEPHAAGMLSALTRATDWVWITGNHDPHMEARAGGEIAEELEIAGMVLRHEAKAGETRPEFSGHFHPRLQISVRKRRIRRPCAVVSTSETSGGRMILPAFGALTGGMDAADPAILAAMQPAERIDAMLPAAGKLVQFPLWRREQNLV</sequence>
<proteinExistence type="predicted"/>
<dbReference type="Pfam" id="PF00149">
    <property type="entry name" value="Metallophos"/>
    <property type="match status" value="1"/>
</dbReference>
<dbReference type="OrthoDB" id="9795838at2"/>
<keyword evidence="2" id="KW-0255">Endonuclease</keyword>
<dbReference type="NCBIfam" id="TIGR04123">
    <property type="entry name" value="P_estr_lig_assc"/>
    <property type="match status" value="1"/>
</dbReference>
<organism evidence="2 3">
    <name type="scientific">Pontixanthobacter gangjinensis</name>
    <dbReference type="NCBI Taxonomy" id="1028742"/>
    <lineage>
        <taxon>Bacteria</taxon>
        <taxon>Pseudomonadati</taxon>
        <taxon>Pseudomonadota</taxon>
        <taxon>Alphaproteobacteria</taxon>
        <taxon>Sphingomonadales</taxon>
        <taxon>Erythrobacteraceae</taxon>
        <taxon>Pontixanthobacter</taxon>
    </lineage>
</organism>
<dbReference type="SUPFAM" id="SSF56300">
    <property type="entry name" value="Metallo-dependent phosphatases"/>
    <property type="match status" value="1"/>
</dbReference>
<dbReference type="InterPro" id="IPR029052">
    <property type="entry name" value="Metallo-depent_PP-like"/>
</dbReference>